<dbReference type="AlphaFoldDB" id="Z9JX90"/>
<evidence type="ECO:0000313" key="1">
    <source>
        <dbReference type="EMBL" id="EWS82985.1"/>
    </source>
</evidence>
<evidence type="ECO:0000313" key="2">
    <source>
        <dbReference type="Proteomes" id="UP000023067"/>
    </source>
</evidence>
<sequence length="388" mass="41552">MRTSQRTAQTPARTLRADSPAELLAEARMAMGAVARDCLILIGHAGRRSSPVVTRIPVEDHGGPQAELVEDLLDQMARQGCTGAFGLVVLGDGYERGPREADVAEAIGWCALVLATASERAPHPFDIPELWVLAHERAIDVLLRPVPGAGRGEEPSFDLAIGPPEVLPPLDSTLVAAQAVAEGRTLPVDRPQVEAALEEARPRIAALRGRLPAPPLELAWERALAALSRLARGAHRPGTDEHMTDCEHVAAFLDLCDAVDAIDTLLALAFPSHKGRELSSGAGVDAMLTDPSARPHQRICAGGHWYEGLGTLRRLARDPQGTGGPGHADQAWVSLTCVLSVLAWWNLRYATAAELAQEVLEDLPDHGLALCLDQMTMAPIRPAWHART</sequence>
<dbReference type="RefSeq" id="WP_038370339.1">
    <property type="nucleotide sequence ID" value="NZ_BAAAOW010000001.1"/>
</dbReference>
<dbReference type="HOGENOM" id="CLU_717024_0_0_11"/>
<keyword evidence="2" id="KW-1185">Reference proteome</keyword>
<dbReference type="Proteomes" id="UP000023067">
    <property type="component" value="Unassembled WGS sequence"/>
</dbReference>
<dbReference type="STRING" id="396014.BF93_07675"/>
<reference evidence="1 2" key="1">
    <citation type="submission" date="2014-02" db="EMBL/GenBank/DDBJ databases">
        <title>Genome sequence of Brachybacterium phenoliresistens strain W13A50.</title>
        <authorList>
            <person name="Wang X."/>
        </authorList>
    </citation>
    <scope>NUCLEOTIDE SEQUENCE [LARGE SCALE GENOMIC DNA]</scope>
    <source>
        <strain evidence="1 2">W13A50</strain>
    </source>
</reference>
<gene>
    <name evidence="1" type="ORF">BF93_07675</name>
</gene>
<dbReference type="OrthoDB" id="4789546at2"/>
<accession>Z9JX90</accession>
<dbReference type="PATRIC" id="fig|396014.3.peg.530"/>
<dbReference type="EMBL" id="JDYK01000002">
    <property type="protein sequence ID" value="EWS82985.1"/>
    <property type="molecule type" value="Genomic_DNA"/>
</dbReference>
<proteinExistence type="predicted"/>
<dbReference type="eggNOG" id="ENOG5031DX2">
    <property type="taxonomic scope" value="Bacteria"/>
</dbReference>
<protein>
    <submittedName>
        <fullName evidence="1">Uncharacterized protein</fullName>
    </submittedName>
</protein>
<comment type="caution">
    <text evidence="1">The sequence shown here is derived from an EMBL/GenBank/DDBJ whole genome shotgun (WGS) entry which is preliminary data.</text>
</comment>
<name>Z9JX90_9MICO</name>
<organism evidence="1 2">
    <name type="scientific">Brachybacterium phenoliresistens</name>
    <dbReference type="NCBI Taxonomy" id="396014"/>
    <lineage>
        <taxon>Bacteria</taxon>
        <taxon>Bacillati</taxon>
        <taxon>Actinomycetota</taxon>
        <taxon>Actinomycetes</taxon>
        <taxon>Micrococcales</taxon>
        <taxon>Dermabacteraceae</taxon>
        <taxon>Brachybacterium</taxon>
    </lineage>
</organism>